<proteinExistence type="predicted"/>
<name>A0ABY5BPP4_9LACO</name>
<keyword evidence="2" id="KW-1185">Reference proteome</keyword>
<reference evidence="1" key="1">
    <citation type="submission" date="2022-05" db="EMBL/GenBank/DDBJ databases">
        <authorList>
            <person name="Oliphant S.A."/>
            <person name="Watson-Haigh N.S."/>
            <person name="Sumby K.M."/>
            <person name="Gardner J.M."/>
            <person name="Jiranek V."/>
        </authorList>
    </citation>
    <scope>NUCLEOTIDE SEQUENCE</scope>
    <source>
        <strain evidence="1">KI16_H9</strain>
    </source>
</reference>
<accession>A0ABY5BPP4</accession>
<evidence type="ECO:0000313" key="2">
    <source>
        <dbReference type="Proteomes" id="UP001056707"/>
    </source>
</evidence>
<dbReference type="RefSeq" id="WP_252749922.1">
    <property type="nucleotide sequence ID" value="NZ_CP097116.1"/>
</dbReference>
<dbReference type="EMBL" id="CP097116">
    <property type="protein sequence ID" value="USS85027.1"/>
    <property type="molecule type" value="Genomic_DNA"/>
</dbReference>
<evidence type="ECO:0000313" key="1">
    <source>
        <dbReference type="EMBL" id="USS85027.1"/>
    </source>
</evidence>
<sequence>MIADSLIDLLLASESIIEVLIEALFEVALVEALSSLADFETKLSEADRLILMEVY</sequence>
<dbReference type="Proteomes" id="UP001056707">
    <property type="component" value="Chromosome"/>
</dbReference>
<protein>
    <submittedName>
        <fullName evidence="1">Uncharacterized protein</fullName>
    </submittedName>
</protein>
<gene>
    <name evidence="1" type="ORF">M3M35_06985</name>
</gene>
<organism evidence="1 2">
    <name type="scientific">Fructilactobacillus myrtifloralis</name>
    <dbReference type="NCBI Taxonomy" id="2940301"/>
    <lineage>
        <taxon>Bacteria</taxon>
        <taxon>Bacillati</taxon>
        <taxon>Bacillota</taxon>
        <taxon>Bacilli</taxon>
        <taxon>Lactobacillales</taxon>
        <taxon>Lactobacillaceae</taxon>
        <taxon>Fructilactobacillus</taxon>
    </lineage>
</organism>